<feature type="compositionally biased region" description="Polar residues" evidence="7">
    <location>
        <begin position="415"/>
        <end position="431"/>
    </location>
</feature>
<keyword evidence="5" id="KW-0804">Transcription</keyword>
<dbReference type="PROSITE" id="PS00036">
    <property type="entry name" value="BZIP_BASIC"/>
    <property type="match status" value="1"/>
</dbReference>
<evidence type="ECO:0000313" key="10">
    <source>
        <dbReference type="Proteomes" id="UP001188597"/>
    </source>
</evidence>
<dbReference type="Pfam" id="PF16596">
    <property type="entry name" value="MFMR_assoc"/>
    <property type="match status" value="2"/>
</dbReference>
<dbReference type="InterPro" id="IPR012900">
    <property type="entry name" value="MFMR"/>
</dbReference>
<dbReference type="InterPro" id="IPR044827">
    <property type="entry name" value="GBF-like"/>
</dbReference>
<dbReference type="Pfam" id="PF00170">
    <property type="entry name" value="bZIP_1"/>
    <property type="match status" value="1"/>
</dbReference>
<dbReference type="SUPFAM" id="SSF57959">
    <property type="entry name" value="Leucine zipper domain"/>
    <property type="match status" value="1"/>
</dbReference>
<feature type="region of interest" description="Disordered" evidence="7">
    <location>
        <begin position="117"/>
        <end position="194"/>
    </location>
</feature>
<feature type="domain" description="BZIP" evidence="8">
    <location>
        <begin position="329"/>
        <end position="392"/>
    </location>
</feature>
<comment type="subcellular location">
    <subcellularLocation>
        <location evidence="1">Nucleus</location>
    </subcellularLocation>
</comment>
<dbReference type="GO" id="GO:0005634">
    <property type="term" value="C:nucleus"/>
    <property type="evidence" value="ECO:0007669"/>
    <property type="project" value="UniProtKB-SubCell"/>
</dbReference>
<name>A0AA88V513_9ASTE</name>
<feature type="compositionally biased region" description="Basic and acidic residues" evidence="7">
    <location>
        <begin position="128"/>
        <end position="142"/>
    </location>
</feature>
<feature type="region of interest" description="Disordered" evidence="7">
    <location>
        <begin position="297"/>
        <end position="350"/>
    </location>
</feature>
<reference evidence="9" key="1">
    <citation type="submission" date="2022-12" db="EMBL/GenBank/DDBJ databases">
        <title>Draft genome assemblies for two species of Escallonia (Escalloniales).</title>
        <authorList>
            <person name="Chanderbali A."/>
            <person name="Dervinis C."/>
            <person name="Anghel I."/>
            <person name="Soltis D."/>
            <person name="Soltis P."/>
            <person name="Zapata F."/>
        </authorList>
    </citation>
    <scope>NUCLEOTIDE SEQUENCE</scope>
    <source>
        <strain evidence="9">UCBG64.0493</strain>
        <tissue evidence="9">Leaf</tissue>
    </source>
</reference>
<dbReference type="Pfam" id="PF07777">
    <property type="entry name" value="MFMR"/>
    <property type="match status" value="1"/>
</dbReference>
<dbReference type="InterPro" id="IPR046347">
    <property type="entry name" value="bZIP_sf"/>
</dbReference>
<dbReference type="InterPro" id="IPR004827">
    <property type="entry name" value="bZIP"/>
</dbReference>
<evidence type="ECO:0000256" key="7">
    <source>
        <dbReference type="SAM" id="MobiDB-lite"/>
    </source>
</evidence>
<dbReference type="PANTHER" id="PTHR45967:SF2">
    <property type="entry name" value="BZIP TRANSCRIPTION FACTOR 68"/>
    <property type="match status" value="1"/>
</dbReference>
<dbReference type="CDD" id="cd14702">
    <property type="entry name" value="bZIP_plant_GBF1"/>
    <property type="match status" value="1"/>
</dbReference>
<keyword evidence="4" id="KW-0238">DNA-binding</keyword>
<feature type="region of interest" description="Disordered" evidence="7">
    <location>
        <begin position="391"/>
        <end position="431"/>
    </location>
</feature>
<keyword evidence="3" id="KW-0805">Transcription regulation</keyword>
<feature type="compositionally biased region" description="Basic and acidic residues" evidence="7">
    <location>
        <begin position="392"/>
        <end position="414"/>
    </location>
</feature>
<keyword evidence="10" id="KW-1185">Reference proteome</keyword>
<keyword evidence="6" id="KW-0539">Nucleus</keyword>
<evidence type="ECO:0000313" key="9">
    <source>
        <dbReference type="EMBL" id="KAK3001329.1"/>
    </source>
</evidence>
<organism evidence="9 10">
    <name type="scientific">Escallonia herrerae</name>
    <dbReference type="NCBI Taxonomy" id="1293975"/>
    <lineage>
        <taxon>Eukaryota</taxon>
        <taxon>Viridiplantae</taxon>
        <taxon>Streptophyta</taxon>
        <taxon>Embryophyta</taxon>
        <taxon>Tracheophyta</taxon>
        <taxon>Spermatophyta</taxon>
        <taxon>Magnoliopsida</taxon>
        <taxon>eudicotyledons</taxon>
        <taxon>Gunneridae</taxon>
        <taxon>Pentapetalae</taxon>
        <taxon>asterids</taxon>
        <taxon>campanulids</taxon>
        <taxon>Escalloniales</taxon>
        <taxon>Escalloniaceae</taxon>
        <taxon>Escallonia</taxon>
    </lineage>
</organism>
<dbReference type="PANTHER" id="PTHR45967">
    <property type="entry name" value="G-BOX-BINDING FACTOR 3-RELATED"/>
    <property type="match status" value="1"/>
</dbReference>
<dbReference type="InterPro" id="IPR045314">
    <property type="entry name" value="bZIP_plant_GBF1"/>
</dbReference>
<proteinExistence type="inferred from homology"/>
<dbReference type="PROSITE" id="PS50217">
    <property type="entry name" value="BZIP"/>
    <property type="match status" value="1"/>
</dbReference>
<evidence type="ECO:0000256" key="4">
    <source>
        <dbReference type="ARBA" id="ARBA00023125"/>
    </source>
</evidence>
<sequence length="431" mass="45925">MGSSEMENKPTKEGKEGKEPKTPTSQEQATSASTGPVNPDWSGFQAYSPIPPHGFLASSPQAPHPYMWGVQQFMPPYGTPPHPYVAMYPHGGIYAHPSMPPGSYPFSPFAMPSPNGVAEASGNTHGSIEVDGKSSEGKEKLPIKRSKGSLGSLNMITGKNYEPGKTTGASANGVYSKSADSASEGSSDEGSDANSQNVVQYACWHYVRCDSSDICLIVLEDSQMKSGSRQDSQEAEASQNGNAAHGSQNGGPNIANSIPVVPVMPMSAAGAPVGVSGPTTNLNIGMDYWSGATSSTIPGMRGKVPSPPVAGGMVNTGSRDNMQSQDERELKRQRRKQSNRESARRSRLRKQAECDELALRAEALKAENASLRAEVTRIRSDYEQLLAQNASLKERLGETPGQDDLRSGRIEQHVGSESQQTRQTETVPSGQ</sequence>
<dbReference type="Proteomes" id="UP001188597">
    <property type="component" value="Unassembled WGS sequence"/>
</dbReference>
<evidence type="ECO:0000256" key="2">
    <source>
        <dbReference type="ARBA" id="ARBA00007163"/>
    </source>
</evidence>
<dbReference type="SMART" id="SM00338">
    <property type="entry name" value="BRLZ"/>
    <property type="match status" value="1"/>
</dbReference>
<evidence type="ECO:0000256" key="3">
    <source>
        <dbReference type="ARBA" id="ARBA00023015"/>
    </source>
</evidence>
<feature type="compositionally biased region" description="Basic and acidic residues" evidence="7">
    <location>
        <begin position="338"/>
        <end position="350"/>
    </location>
</feature>
<dbReference type="GO" id="GO:0000976">
    <property type="term" value="F:transcription cis-regulatory region binding"/>
    <property type="evidence" value="ECO:0007669"/>
    <property type="project" value="UniProtKB-ARBA"/>
</dbReference>
<feature type="region of interest" description="Disordered" evidence="7">
    <location>
        <begin position="1"/>
        <end position="45"/>
    </location>
</feature>
<feature type="compositionally biased region" description="Polar residues" evidence="7">
    <location>
        <begin position="25"/>
        <end position="36"/>
    </location>
</feature>
<evidence type="ECO:0000256" key="1">
    <source>
        <dbReference type="ARBA" id="ARBA00004123"/>
    </source>
</evidence>
<dbReference type="AlphaFoldDB" id="A0AA88V513"/>
<dbReference type="Gene3D" id="1.20.5.170">
    <property type="match status" value="1"/>
</dbReference>
<comment type="similarity">
    <text evidence="2">Belongs to the bZIP family.</text>
</comment>
<evidence type="ECO:0000256" key="5">
    <source>
        <dbReference type="ARBA" id="ARBA00023163"/>
    </source>
</evidence>
<gene>
    <name evidence="9" type="ORF">RJ639_021838</name>
</gene>
<comment type="caution">
    <text evidence="9">The sequence shown here is derived from an EMBL/GenBank/DDBJ whole genome shotgun (WGS) entry which is preliminary data.</text>
</comment>
<dbReference type="GO" id="GO:0003700">
    <property type="term" value="F:DNA-binding transcription factor activity"/>
    <property type="evidence" value="ECO:0007669"/>
    <property type="project" value="InterPro"/>
</dbReference>
<dbReference type="EMBL" id="JAVXUP010002805">
    <property type="protein sequence ID" value="KAK3001329.1"/>
    <property type="molecule type" value="Genomic_DNA"/>
</dbReference>
<feature type="compositionally biased region" description="Polar residues" evidence="7">
    <location>
        <begin position="315"/>
        <end position="324"/>
    </location>
</feature>
<feature type="compositionally biased region" description="Basic and acidic residues" evidence="7">
    <location>
        <begin position="1"/>
        <end position="21"/>
    </location>
</feature>
<evidence type="ECO:0000256" key="6">
    <source>
        <dbReference type="ARBA" id="ARBA00023242"/>
    </source>
</evidence>
<protein>
    <recommendedName>
        <fullName evidence="8">BZIP domain-containing protein</fullName>
    </recommendedName>
</protein>
<evidence type="ECO:0000259" key="8">
    <source>
        <dbReference type="PROSITE" id="PS50217"/>
    </source>
</evidence>
<feature type="region of interest" description="Disordered" evidence="7">
    <location>
        <begin position="226"/>
        <end position="256"/>
    </location>
</feature>
<accession>A0AA88V513</accession>